<dbReference type="EMBL" id="GBRH01217571">
    <property type="protein sequence ID" value="JAD80324.1"/>
    <property type="molecule type" value="Transcribed_RNA"/>
</dbReference>
<reference evidence="1" key="2">
    <citation type="journal article" date="2015" name="Data Brief">
        <title>Shoot transcriptome of the giant reed, Arundo donax.</title>
        <authorList>
            <person name="Barrero R.A."/>
            <person name="Guerrero F.D."/>
            <person name="Moolhuijzen P."/>
            <person name="Goolsby J.A."/>
            <person name="Tidwell J."/>
            <person name="Bellgard S.E."/>
            <person name="Bellgard M.I."/>
        </authorList>
    </citation>
    <scope>NUCLEOTIDE SEQUENCE</scope>
    <source>
        <tissue evidence="1">Shoot tissue taken approximately 20 cm above the soil surface</tissue>
    </source>
</reference>
<sequence length="85" mass="10342">MYRLPFWHTNMDLYEYEVPGLKRKKEREDAPAVVATNILGHNRVEPELEAAECDLFIWHMIRERKRFEFTKCLLVLHKNLRYKHG</sequence>
<protein>
    <submittedName>
        <fullName evidence="1">Uncharacterized protein</fullName>
    </submittedName>
</protein>
<proteinExistence type="predicted"/>
<organism evidence="1">
    <name type="scientific">Arundo donax</name>
    <name type="common">Giant reed</name>
    <name type="synonym">Donax arundinaceus</name>
    <dbReference type="NCBI Taxonomy" id="35708"/>
    <lineage>
        <taxon>Eukaryota</taxon>
        <taxon>Viridiplantae</taxon>
        <taxon>Streptophyta</taxon>
        <taxon>Embryophyta</taxon>
        <taxon>Tracheophyta</taxon>
        <taxon>Spermatophyta</taxon>
        <taxon>Magnoliopsida</taxon>
        <taxon>Liliopsida</taxon>
        <taxon>Poales</taxon>
        <taxon>Poaceae</taxon>
        <taxon>PACMAD clade</taxon>
        <taxon>Arundinoideae</taxon>
        <taxon>Arundineae</taxon>
        <taxon>Arundo</taxon>
    </lineage>
</organism>
<dbReference type="AlphaFoldDB" id="A0A0A9CVG0"/>
<reference evidence="1" key="1">
    <citation type="submission" date="2014-09" db="EMBL/GenBank/DDBJ databases">
        <authorList>
            <person name="Magalhaes I.L.F."/>
            <person name="Oliveira U."/>
            <person name="Santos F.R."/>
            <person name="Vidigal T.H.D.A."/>
            <person name="Brescovit A.D."/>
            <person name="Santos A.J."/>
        </authorList>
    </citation>
    <scope>NUCLEOTIDE SEQUENCE</scope>
    <source>
        <tissue evidence="1">Shoot tissue taken approximately 20 cm above the soil surface</tissue>
    </source>
</reference>
<evidence type="ECO:0000313" key="1">
    <source>
        <dbReference type="EMBL" id="JAD80324.1"/>
    </source>
</evidence>
<name>A0A0A9CVG0_ARUDO</name>
<accession>A0A0A9CVG0</accession>